<dbReference type="AlphaFoldDB" id="A0A2C5ZN25"/>
<name>A0A2C5ZN25_9HYPO</name>
<gene>
    <name evidence="2" type="ORF">CDD82_848</name>
</gene>
<feature type="compositionally biased region" description="Basic and acidic residues" evidence="1">
    <location>
        <begin position="46"/>
        <end position="70"/>
    </location>
</feature>
<feature type="region of interest" description="Disordered" evidence="1">
    <location>
        <begin position="243"/>
        <end position="287"/>
    </location>
</feature>
<evidence type="ECO:0000256" key="1">
    <source>
        <dbReference type="SAM" id="MobiDB-lite"/>
    </source>
</evidence>
<protein>
    <submittedName>
        <fullName evidence="2">Uncharacterized protein</fullName>
    </submittedName>
</protein>
<feature type="region of interest" description="Disordered" evidence="1">
    <location>
        <begin position="326"/>
        <end position="389"/>
    </location>
</feature>
<feature type="compositionally biased region" description="Polar residues" evidence="1">
    <location>
        <begin position="345"/>
        <end position="357"/>
    </location>
</feature>
<comment type="caution">
    <text evidence="2">The sequence shown here is derived from an EMBL/GenBank/DDBJ whole genome shotgun (WGS) entry which is preliminary data.</text>
</comment>
<reference evidence="2 3" key="1">
    <citation type="submission" date="2017-06" db="EMBL/GenBank/DDBJ databases">
        <title>Ant-infecting Ophiocordyceps genomes reveal a high diversity of potential behavioral manipulation genes and a possible major role for enterotoxins.</title>
        <authorList>
            <person name="De Bekker C."/>
            <person name="Evans H.C."/>
            <person name="Brachmann A."/>
            <person name="Hughes D.P."/>
        </authorList>
    </citation>
    <scope>NUCLEOTIDE SEQUENCE [LARGE SCALE GENOMIC DNA]</scope>
    <source>
        <strain evidence="2 3">1348a</strain>
    </source>
</reference>
<sequence>MPRQRTFSVLPPIAAAAPLAEPTRPMTSKQVNKAYRAATRMPPLPRQERLRQERAEQARIRLELDRESASRRARAARQRKKEKEAGERARKKRERQPVVDVRPSQDTIARFVRGEGSTTKSAARDVVPRLDASGHARQKQDEPDLHPCLEERQPMIQHDKLETEMLEPNATAFVQHSQPRVATPSQSDLAPCNISPGPPAAHQDIVPPSTQAILNSADDFFPSASQLELELRNERAADASPAAMICPPHQTPAPAPSAPPRSSPHSLTGIDSTSQHARDHGAAPGLIFFTGSGSQELMSLAMQRSRRCTNLQDWRCQTHLLQGGDAEAGCSSQGQLRNKNDESTTTRGSSSTPQTRALQPGPRQAHNPPSNCHKPHCQPLTSEQDKENALPFASQESEYGGAWVDEVALDLAF</sequence>
<feature type="compositionally biased region" description="Pro residues" evidence="1">
    <location>
        <begin position="249"/>
        <end position="262"/>
    </location>
</feature>
<feature type="compositionally biased region" description="Basic residues" evidence="1">
    <location>
        <begin position="71"/>
        <end position="80"/>
    </location>
</feature>
<evidence type="ECO:0000313" key="2">
    <source>
        <dbReference type="EMBL" id="PHH81416.1"/>
    </source>
</evidence>
<feature type="region of interest" description="Disordered" evidence="1">
    <location>
        <begin position="17"/>
        <end position="146"/>
    </location>
</feature>
<accession>A0A2C5ZN25</accession>
<feature type="compositionally biased region" description="Basic and acidic residues" evidence="1">
    <location>
        <begin position="122"/>
        <end position="146"/>
    </location>
</feature>
<proteinExistence type="predicted"/>
<dbReference type="OrthoDB" id="4590776at2759"/>
<keyword evidence="3" id="KW-1185">Reference proteome</keyword>
<dbReference type="EMBL" id="NJEU01000122">
    <property type="protein sequence ID" value="PHH81416.1"/>
    <property type="molecule type" value="Genomic_DNA"/>
</dbReference>
<dbReference type="Proteomes" id="UP000224854">
    <property type="component" value="Unassembled WGS sequence"/>
</dbReference>
<evidence type="ECO:0000313" key="3">
    <source>
        <dbReference type="Proteomes" id="UP000224854"/>
    </source>
</evidence>
<organism evidence="2 3">
    <name type="scientific">Ophiocordyceps australis</name>
    <dbReference type="NCBI Taxonomy" id="1399860"/>
    <lineage>
        <taxon>Eukaryota</taxon>
        <taxon>Fungi</taxon>
        <taxon>Dikarya</taxon>
        <taxon>Ascomycota</taxon>
        <taxon>Pezizomycotina</taxon>
        <taxon>Sordariomycetes</taxon>
        <taxon>Hypocreomycetidae</taxon>
        <taxon>Hypocreales</taxon>
        <taxon>Ophiocordycipitaceae</taxon>
        <taxon>Ophiocordyceps</taxon>
    </lineage>
</organism>